<dbReference type="RefSeq" id="XP_005822413.1">
    <property type="nucleotide sequence ID" value="XM_005822356.1"/>
</dbReference>
<feature type="region of interest" description="Disordered" evidence="1">
    <location>
        <begin position="1"/>
        <end position="97"/>
    </location>
</feature>
<evidence type="ECO:0000313" key="4">
    <source>
        <dbReference type="Proteomes" id="UP000011087"/>
    </source>
</evidence>
<reference evidence="3" key="3">
    <citation type="submission" date="2015-06" db="UniProtKB">
        <authorList>
            <consortium name="EnsemblProtists"/>
        </authorList>
    </citation>
    <scope>IDENTIFICATION</scope>
</reference>
<accession>L1IGS6</accession>
<gene>
    <name evidence="2" type="ORF">GUITHDRAFT_118350</name>
</gene>
<dbReference type="EnsemblProtists" id="EKX35433">
    <property type="protein sequence ID" value="EKX35433"/>
    <property type="gene ID" value="GUITHDRAFT_118350"/>
</dbReference>
<dbReference type="KEGG" id="gtt:GUITHDRAFT_118350"/>
<keyword evidence="4" id="KW-1185">Reference proteome</keyword>
<dbReference type="EMBL" id="JH993090">
    <property type="protein sequence ID" value="EKX35433.1"/>
    <property type="molecule type" value="Genomic_DNA"/>
</dbReference>
<reference evidence="2 4" key="1">
    <citation type="journal article" date="2012" name="Nature">
        <title>Algal genomes reveal evolutionary mosaicism and the fate of nucleomorphs.</title>
        <authorList>
            <consortium name="DOE Joint Genome Institute"/>
            <person name="Curtis B.A."/>
            <person name="Tanifuji G."/>
            <person name="Burki F."/>
            <person name="Gruber A."/>
            <person name="Irimia M."/>
            <person name="Maruyama S."/>
            <person name="Arias M.C."/>
            <person name="Ball S.G."/>
            <person name="Gile G.H."/>
            <person name="Hirakawa Y."/>
            <person name="Hopkins J.F."/>
            <person name="Kuo A."/>
            <person name="Rensing S.A."/>
            <person name="Schmutz J."/>
            <person name="Symeonidi A."/>
            <person name="Elias M."/>
            <person name="Eveleigh R.J."/>
            <person name="Herman E.K."/>
            <person name="Klute M.J."/>
            <person name="Nakayama T."/>
            <person name="Obornik M."/>
            <person name="Reyes-Prieto A."/>
            <person name="Armbrust E.V."/>
            <person name="Aves S.J."/>
            <person name="Beiko R.G."/>
            <person name="Coutinho P."/>
            <person name="Dacks J.B."/>
            <person name="Durnford D.G."/>
            <person name="Fast N.M."/>
            <person name="Green B.R."/>
            <person name="Grisdale C.J."/>
            <person name="Hempel F."/>
            <person name="Henrissat B."/>
            <person name="Hoppner M.P."/>
            <person name="Ishida K."/>
            <person name="Kim E."/>
            <person name="Koreny L."/>
            <person name="Kroth P.G."/>
            <person name="Liu Y."/>
            <person name="Malik S.B."/>
            <person name="Maier U.G."/>
            <person name="McRose D."/>
            <person name="Mock T."/>
            <person name="Neilson J.A."/>
            <person name="Onodera N.T."/>
            <person name="Poole A.M."/>
            <person name="Pritham E.J."/>
            <person name="Richards T.A."/>
            <person name="Rocap G."/>
            <person name="Roy S.W."/>
            <person name="Sarai C."/>
            <person name="Schaack S."/>
            <person name="Shirato S."/>
            <person name="Slamovits C.H."/>
            <person name="Spencer D.F."/>
            <person name="Suzuki S."/>
            <person name="Worden A.Z."/>
            <person name="Zauner S."/>
            <person name="Barry K."/>
            <person name="Bell C."/>
            <person name="Bharti A.K."/>
            <person name="Crow J.A."/>
            <person name="Grimwood J."/>
            <person name="Kramer R."/>
            <person name="Lindquist E."/>
            <person name="Lucas S."/>
            <person name="Salamov A."/>
            <person name="McFadden G.I."/>
            <person name="Lane C.E."/>
            <person name="Keeling P.J."/>
            <person name="Gray M.W."/>
            <person name="Grigoriev I.V."/>
            <person name="Archibald J.M."/>
        </authorList>
    </citation>
    <scope>NUCLEOTIDE SEQUENCE</scope>
    <source>
        <strain evidence="2 4">CCMP2712</strain>
    </source>
</reference>
<evidence type="ECO:0000313" key="2">
    <source>
        <dbReference type="EMBL" id="EKX35433.1"/>
    </source>
</evidence>
<feature type="region of interest" description="Disordered" evidence="1">
    <location>
        <begin position="128"/>
        <end position="198"/>
    </location>
</feature>
<dbReference type="HOGENOM" id="CLU_687834_0_0_1"/>
<dbReference type="PaxDb" id="55529-EKX35433"/>
<feature type="compositionally biased region" description="Basic and acidic residues" evidence="1">
    <location>
        <begin position="51"/>
        <end position="88"/>
    </location>
</feature>
<evidence type="ECO:0000256" key="1">
    <source>
        <dbReference type="SAM" id="MobiDB-lite"/>
    </source>
</evidence>
<sequence>MAHRRDPDADAELAPSSRRSRQSEAAYVDVAGAESWRKEEQENEAEEEKEKEEKEKEKEKEKEEEKEKENKDETETAEMRKGRNKEEEAVVEENGDAAELLMGMDSFRGASLTFTPERSRVMDAMLSRTGAKRSQTWRMSDQTSPDPPALQPPWSTALKTGGDGVTSASGRSRVWFRAGREEEDEEGSNAEDGGSGLLQADDAVQQDLFKDMVGTAAGDADSSSAWSGRMRMKARTSKLARREVENDLMEFCGMSPISLSMRSISSPLSVFPSTAKKFAATGGGGGREGEALEHPAIRPSKRLSEILNGGSESFEEEVQQVIRNVERYRSENELSSINCSLSKEEAASLHESLQNLGKSIDSSMRNLEKVMNLQAAQTRHVREEIERVIDQRVAEAETSQL</sequence>
<feature type="compositionally biased region" description="Polar residues" evidence="1">
    <location>
        <begin position="132"/>
        <end position="144"/>
    </location>
</feature>
<dbReference type="GeneID" id="17292174"/>
<name>L1IGS6_GUITC</name>
<dbReference type="Proteomes" id="UP000011087">
    <property type="component" value="Unassembled WGS sequence"/>
</dbReference>
<dbReference type="AlphaFoldDB" id="L1IGS6"/>
<feature type="compositionally biased region" description="Acidic residues" evidence="1">
    <location>
        <begin position="41"/>
        <end position="50"/>
    </location>
</feature>
<organism evidence="2">
    <name type="scientific">Guillardia theta (strain CCMP2712)</name>
    <name type="common">Cryptophyte</name>
    <dbReference type="NCBI Taxonomy" id="905079"/>
    <lineage>
        <taxon>Eukaryota</taxon>
        <taxon>Cryptophyceae</taxon>
        <taxon>Pyrenomonadales</taxon>
        <taxon>Geminigeraceae</taxon>
        <taxon>Guillardia</taxon>
    </lineage>
</organism>
<protein>
    <submittedName>
        <fullName evidence="2 3">Uncharacterized protein</fullName>
    </submittedName>
</protein>
<evidence type="ECO:0000313" key="3">
    <source>
        <dbReference type="EnsemblProtists" id="EKX35433"/>
    </source>
</evidence>
<reference evidence="4" key="2">
    <citation type="submission" date="2012-11" db="EMBL/GenBank/DDBJ databases">
        <authorList>
            <person name="Kuo A."/>
            <person name="Curtis B.A."/>
            <person name="Tanifuji G."/>
            <person name="Burki F."/>
            <person name="Gruber A."/>
            <person name="Irimia M."/>
            <person name="Maruyama S."/>
            <person name="Arias M.C."/>
            <person name="Ball S.G."/>
            <person name="Gile G.H."/>
            <person name="Hirakawa Y."/>
            <person name="Hopkins J.F."/>
            <person name="Rensing S.A."/>
            <person name="Schmutz J."/>
            <person name="Symeonidi A."/>
            <person name="Elias M."/>
            <person name="Eveleigh R.J."/>
            <person name="Herman E.K."/>
            <person name="Klute M.J."/>
            <person name="Nakayama T."/>
            <person name="Obornik M."/>
            <person name="Reyes-Prieto A."/>
            <person name="Armbrust E.V."/>
            <person name="Aves S.J."/>
            <person name="Beiko R.G."/>
            <person name="Coutinho P."/>
            <person name="Dacks J.B."/>
            <person name="Durnford D.G."/>
            <person name="Fast N.M."/>
            <person name="Green B.R."/>
            <person name="Grisdale C."/>
            <person name="Hempe F."/>
            <person name="Henrissat B."/>
            <person name="Hoppner M.P."/>
            <person name="Ishida K.-I."/>
            <person name="Kim E."/>
            <person name="Koreny L."/>
            <person name="Kroth P.G."/>
            <person name="Liu Y."/>
            <person name="Malik S.-B."/>
            <person name="Maier U.G."/>
            <person name="McRose D."/>
            <person name="Mock T."/>
            <person name="Neilson J.A."/>
            <person name="Onodera N.T."/>
            <person name="Poole A.M."/>
            <person name="Pritham E.J."/>
            <person name="Richards T.A."/>
            <person name="Rocap G."/>
            <person name="Roy S.W."/>
            <person name="Sarai C."/>
            <person name="Schaack S."/>
            <person name="Shirato S."/>
            <person name="Slamovits C.H."/>
            <person name="Spencer D.F."/>
            <person name="Suzuki S."/>
            <person name="Worden A.Z."/>
            <person name="Zauner S."/>
            <person name="Barry K."/>
            <person name="Bell C."/>
            <person name="Bharti A.K."/>
            <person name="Crow J.A."/>
            <person name="Grimwood J."/>
            <person name="Kramer R."/>
            <person name="Lindquist E."/>
            <person name="Lucas S."/>
            <person name="Salamov A."/>
            <person name="McFadden G.I."/>
            <person name="Lane C.E."/>
            <person name="Keeling P.J."/>
            <person name="Gray M.W."/>
            <person name="Grigoriev I.V."/>
            <person name="Archibald J.M."/>
        </authorList>
    </citation>
    <scope>NUCLEOTIDE SEQUENCE</scope>
    <source>
        <strain evidence="4">CCMP2712</strain>
    </source>
</reference>
<proteinExistence type="predicted"/>